<keyword evidence="3 4" id="KW-0687">Ribonucleoprotein</keyword>
<evidence type="ECO:0000256" key="2">
    <source>
        <dbReference type="ARBA" id="ARBA00022980"/>
    </source>
</evidence>
<dbReference type="GO" id="GO:0005840">
    <property type="term" value="C:ribosome"/>
    <property type="evidence" value="ECO:0007669"/>
    <property type="project" value="UniProtKB-KW"/>
</dbReference>
<dbReference type="Pfam" id="PF01084">
    <property type="entry name" value="Ribosomal_S18"/>
    <property type="match status" value="1"/>
</dbReference>
<evidence type="ECO:0000256" key="3">
    <source>
        <dbReference type="ARBA" id="ARBA00023274"/>
    </source>
</evidence>
<dbReference type="InterPro" id="IPR001648">
    <property type="entry name" value="Ribosomal_bS18"/>
</dbReference>
<dbReference type="SUPFAM" id="SSF46911">
    <property type="entry name" value="Ribosomal protein S18"/>
    <property type="match status" value="1"/>
</dbReference>
<keyword evidence="4" id="KW-0699">rRNA-binding</keyword>
<reference evidence="6 7" key="2">
    <citation type="journal article" date="2020" name="Cell Rep.">
        <title>Acquisition and Adaptation of Ultra-small Parasitic Reduced Genome Bacteria to Mammalian Hosts.</title>
        <authorList>
            <person name="McLean J.S."/>
            <person name="Bor B."/>
            <person name="Kerns K.A."/>
            <person name="Liu Q."/>
            <person name="To T.T."/>
            <person name="Solden L."/>
            <person name="Hendrickson E.L."/>
            <person name="Wrighton K."/>
            <person name="Shi W."/>
            <person name="He X."/>
        </authorList>
    </citation>
    <scope>NUCLEOTIDE SEQUENCE [LARGE SCALE GENOMIC DNA]</scope>
    <source>
        <strain evidence="6 7">TM7_KMM_G3_1_HOT_351</strain>
    </source>
</reference>
<comment type="caution">
    <text evidence="6">The sequence shown here is derived from an EMBL/GenBank/DDBJ whole genome shotgun (WGS) entry which is preliminary data.</text>
</comment>
<evidence type="ECO:0000313" key="7">
    <source>
        <dbReference type="Proteomes" id="UP001191004"/>
    </source>
</evidence>
<dbReference type="EMBL" id="PRLL01000020">
    <property type="protein sequence ID" value="RYC73263.1"/>
    <property type="molecule type" value="Genomic_DNA"/>
</dbReference>
<reference evidence="6 7" key="1">
    <citation type="journal article" date="2018" name="bioRxiv">
        <title>Evidence of independent acquisition and adaption of ultra-small bacteria to human hosts across the highly diverse yet reduced genomes of the phylum Saccharibacteria.</title>
        <authorList>
            <person name="McLean J.S."/>
            <person name="Bor B."/>
            <person name="To T.T."/>
            <person name="Liu Q."/>
            <person name="Kearns K.A."/>
            <person name="Solden L.M."/>
            <person name="Wrighton K.C."/>
            <person name="He X."/>
            <person name="Shi W."/>
        </authorList>
    </citation>
    <scope>NUCLEOTIDE SEQUENCE [LARGE SCALE GENOMIC DNA]</scope>
    <source>
        <strain evidence="6 7">TM7_KMM_G3_1_HOT_351</strain>
    </source>
</reference>
<evidence type="ECO:0000256" key="5">
    <source>
        <dbReference type="RuleBase" id="RU003910"/>
    </source>
</evidence>
<protein>
    <recommendedName>
        <fullName evidence="4">Small ribosomal subunit protein bS18</fullName>
    </recommendedName>
</protein>
<comment type="similarity">
    <text evidence="1 4 5">Belongs to the bacterial ribosomal protein bS18 family.</text>
</comment>
<keyword evidence="7" id="KW-1185">Reference proteome</keyword>
<keyword evidence="2 4" id="KW-0689">Ribosomal protein</keyword>
<dbReference type="HAMAP" id="MF_00270">
    <property type="entry name" value="Ribosomal_bS18"/>
    <property type="match status" value="1"/>
</dbReference>
<dbReference type="Gene3D" id="4.10.640.10">
    <property type="entry name" value="Ribosomal protein S18"/>
    <property type="match status" value="1"/>
</dbReference>
<name>A0ABY0FLL8_9BACT</name>
<keyword evidence="4" id="KW-0694">RNA-binding</keyword>
<dbReference type="PANTHER" id="PTHR13479:SF40">
    <property type="entry name" value="SMALL RIBOSOMAL SUBUNIT PROTEIN BS18M"/>
    <property type="match status" value="1"/>
</dbReference>
<dbReference type="NCBIfam" id="TIGR00165">
    <property type="entry name" value="S18"/>
    <property type="match status" value="1"/>
</dbReference>
<accession>A0ABY0FLL8</accession>
<dbReference type="Proteomes" id="UP001191004">
    <property type="component" value="Unassembled WGS sequence"/>
</dbReference>
<evidence type="ECO:0000313" key="6">
    <source>
        <dbReference type="EMBL" id="RYC73263.1"/>
    </source>
</evidence>
<proteinExistence type="inferred from homology"/>
<dbReference type="RefSeq" id="WP_129605122.1">
    <property type="nucleotide sequence ID" value="NZ_PRLL01000020.1"/>
</dbReference>
<organism evidence="6 7">
    <name type="scientific">Candidatus Nanosyncoccus nanoralicus</name>
    <dbReference type="NCBI Taxonomy" id="2171996"/>
    <lineage>
        <taxon>Bacteria</taxon>
        <taxon>Candidatus Saccharimonadota</taxon>
        <taxon>Candidatus Nanosyncoccalia</taxon>
        <taxon>Candidatus Nanosyncoccales</taxon>
        <taxon>Candidatus Nanosyncoccaceae</taxon>
        <taxon>Candidatus Nanosyncoccus</taxon>
    </lineage>
</organism>
<comment type="subunit">
    <text evidence="4">Part of the 30S ribosomal subunit. Forms a tight heterodimer with protein bS6.</text>
</comment>
<dbReference type="PANTHER" id="PTHR13479">
    <property type="entry name" value="30S RIBOSOMAL PROTEIN S18"/>
    <property type="match status" value="1"/>
</dbReference>
<dbReference type="PRINTS" id="PR00974">
    <property type="entry name" value="RIBOSOMALS18"/>
</dbReference>
<comment type="function">
    <text evidence="4">Binds as a heterodimer with protein bS6 to the central domain of the 16S rRNA, where it helps stabilize the platform of the 30S subunit.</text>
</comment>
<evidence type="ECO:0000256" key="4">
    <source>
        <dbReference type="HAMAP-Rule" id="MF_00270"/>
    </source>
</evidence>
<evidence type="ECO:0000256" key="1">
    <source>
        <dbReference type="ARBA" id="ARBA00005589"/>
    </source>
</evidence>
<gene>
    <name evidence="4 6" type="primary">rpsR</name>
    <name evidence="6" type="ORF">G3KMM_00485</name>
</gene>
<sequence>MKRIKNDPNLYFDYRDVKTMQRYIDVYGRIEPISKTGLSAKQQRQLAVAIKRARHLALLPFVSAN</sequence>
<dbReference type="InterPro" id="IPR036870">
    <property type="entry name" value="Ribosomal_bS18_sf"/>
</dbReference>